<keyword evidence="3" id="KW-1185">Reference proteome</keyword>
<dbReference type="SMART" id="SM00390">
    <property type="entry name" value="GoLoco"/>
    <property type="match status" value="2"/>
</dbReference>
<evidence type="ECO:0000313" key="3">
    <source>
        <dbReference type="Proteomes" id="UP000694546"/>
    </source>
</evidence>
<dbReference type="AlphaFoldDB" id="A0A8C5BA20"/>
<evidence type="ECO:0000256" key="1">
    <source>
        <dbReference type="SAM" id="MobiDB-lite"/>
    </source>
</evidence>
<dbReference type="InterPro" id="IPR042168">
    <property type="entry name" value="Pcp2"/>
</dbReference>
<dbReference type="OMA" id="MISHAQG"/>
<reference evidence="2" key="1">
    <citation type="submission" date="2025-08" db="UniProtKB">
        <authorList>
            <consortium name="Ensembl"/>
        </authorList>
    </citation>
    <scope>IDENTIFICATION</scope>
</reference>
<accession>A0A8C5BA20</accession>
<dbReference type="Proteomes" id="UP000694546">
    <property type="component" value="Chromosome 2"/>
</dbReference>
<feature type="compositionally biased region" description="Low complexity" evidence="1">
    <location>
        <begin position="78"/>
        <end position="93"/>
    </location>
</feature>
<feature type="compositionally biased region" description="Polar residues" evidence="1">
    <location>
        <begin position="43"/>
        <end position="54"/>
    </location>
</feature>
<dbReference type="PANTHER" id="PTHR47503">
    <property type="entry name" value="PURKINJE CELL PROTEIN 2"/>
    <property type="match status" value="1"/>
</dbReference>
<dbReference type="GeneTree" id="ENSGT01030000235442"/>
<feature type="region of interest" description="Disordered" evidence="1">
    <location>
        <begin position="37"/>
        <end position="145"/>
    </location>
</feature>
<protein>
    <submittedName>
        <fullName evidence="2">Uncharacterized protein</fullName>
    </submittedName>
</protein>
<dbReference type="Gene3D" id="1.25.40.10">
    <property type="entry name" value="Tetratricopeptide repeat domain"/>
    <property type="match status" value="1"/>
</dbReference>
<dbReference type="GO" id="GO:0005085">
    <property type="term" value="F:guanyl-nucleotide exchange factor activity"/>
    <property type="evidence" value="ECO:0007669"/>
    <property type="project" value="InterPro"/>
</dbReference>
<dbReference type="Ensembl" id="ENSGMOT00000058770.1">
    <property type="protein sequence ID" value="ENSGMOP00000041220.1"/>
    <property type="gene ID" value="ENSGMOG00000026648.1"/>
</dbReference>
<evidence type="ECO:0000313" key="2">
    <source>
        <dbReference type="Ensembl" id="ENSGMOP00000041220.1"/>
    </source>
</evidence>
<organism evidence="2 3">
    <name type="scientific">Gadus morhua</name>
    <name type="common">Atlantic cod</name>
    <dbReference type="NCBI Taxonomy" id="8049"/>
    <lineage>
        <taxon>Eukaryota</taxon>
        <taxon>Metazoa</taxon>
        <taxon>Chordata</taxon>
        <taxon>Craniata</taxon>
        <taxon>Vertebrata</taxon>
        <taxon>Euteleostomi</taxon>
        <taxon>Actinopterygii</taxon>
        <taxon>Neopterygii</taxon>
        <taxon>Teleostei</taxon>
        <taxon>Neoteleostei</taxon>
        <taxon>Acanthomorphata</taxon>
        <taxon>Zeiogadaria</taxon>
        <taxon>Gadariae</taxon>
        <taxon>Gadiformes</taxon>
        <taxon>Gadoidei</taxon>
        <taxon>Gadidae</taxon>
        <taxon>Gadus</taxon>
    </lineage>
</organism>
<proteinExistence type="predicted"/>
<dbReference type="InterPro" id="IPR011990">
    <property type="entry name" value="TPR-like_helical_dom_sf"/>
</dbReference>
<feature type="compositionally biased region" description="Polar residues" evidence="1">
    <location>
        <begin position="1"/>
        <end position="17"/>
    </location>
</feature>
<dbReference type="PANTHER" id="PTHR47503:SF1">
    <property type="entry name" value="PURKINJE CELL PROTEIN 2 HOMOLOG"/>
    <property type="match status" value="1"/>
</dbReference>
<reference evidence="2" key="2">
    <citation type="submission" date="2025-09" db="UniProtKB">
        <authorList>
            <consortium name="Ensembl"/>
        </authorList>
    </citation>
    <scope>IDENTIFICATION</scope>
</reference>
<name>A0A8C5BA20_GADMO</name>
<dbReference type="PROSITE" id="PS50877">
    <property type="entry name" value="GOLOCO"/>
    <property type="match status" value="2"/>
</dbReference>
<sequence>MDDQRCSLTPSSSTQNLAGDPEQDSFFAMMNHVHRERMDDQRCTLTPSSQGNSDTDTDMLFKSLARSQGRRLDDQRITLPSLPGIGGSSKPKGSGTGPPPQILLSEGTPVTLRKALSRPASPSRRTESCYDLSASFSPGSECQKIKSPGKVNSLLKYKSS</sequence>
<feature type="region of interest" description="Disordered" evidence="1">
    <location>
        <begin position="1"/>
        <end position="25"/>
    </location>
</feature>
<dbReference type="InterPro" id="IPR003109">
    <property type="entry name" value="GoLoco_motif"/>
</dbReference>